<dbReference type="Pfam" id="PF04969">
    <property type="entry name" value="CS"/>
    <property type="match status" value="1"/>
</dbReference>
<dbReference type="InterPro" id="IPR008978">
    <property type="entry name" value="HSP20-like_chaperone"/>
</dbReference>
<reference evidence="4" key="1">
    <citation type="submission" date="2023-11" db="UniProtKB">
        <authorList>
            <consortium name="WormBaseParasite"/>
        </authorList>
    </citation>
    <scope>IDENTIFICATION</scope>
</reference>
<dbReference type="InterPro" id="IPR052004">
    <property type="entry name" value="Dynein_assembly_factor_4"/>
</dbReference>
<dbReference type="SUPFAM" id="SSF49764">
    <property type="entry name" value="HSP20-like chaperones"/>
    <property type="match status" value="1"/>
</dbReference>
<protein>
    <recommendedName>
        <fullName evidence="2">CS domain-containing protein</fullName>
    </recommendedName>
</protein>
<dbReference type="InterPro" id="IPR007052">
    <property type="entry name" value="CS_dom"/>
</dbReference>
<dbReference type="PROSITE" id="PS51203">
    <property type="entry name" value="CS"/>
    <property type="match status" value="1"/>
</dbReference>
<dbReference type="Pfam" id="PF13414">
    <property type="entry name" value="TPR_11"/>
    <property type="match status" value="1"/>
</dbReference>
<evidence type="ECO:0000256" key="1">
    <source>
        <dbReference type="PROSITE-ProRule" id="PRU00339"/>
    </source>
</evidence>
<dbReference type="Gene3D" id="1.25.40.10">
    <property type="entry name" value="Tetratricopeptide repeat domain"/>
    <property type="match status" value="1"/>
</dbReference>
<organism evidence="3 4">
    <name type="scientific">Schistosoma mattheei</name>
    <dbReference type="NCBI Taxonomy" id="31246"/>
    <lineage>
        <taxon>Eukaryota</taxon>
        <taxon>Metazoa</taxon>
        <taxon>Spiralia</taxon>
        <taxon>Lophotrochozoa</taxon>
        <taxon>Platyhelminthes</taxon>
        <taxon>Trematoda</taxon>
        <taxon>Digenea</taxon>
        <taxon>Strigeidida</taxon>
        <taxon>Schistosomatoidea</taxon>
        <taxon>Schistosomatidae</taxon>
        <taxon>Schistosoma</taxon>
    </lineage>
</organism>
<dbReference type="WBParaSite" id="SMTH1_43260.6">
    <property type="protein sequence ID" value="SMTH1_43260.6"/>
    <property type="gene ID" value="SMTH1_43260"/>
</dbReference>
<keyword evidence="1" id="KW-0802">TPR repeat</keyword>
<dbReference type="SUPFAM" id="SSF48452">
    <property type="entry name" value="TPR-like"/>
    <property type="match status" value="1"/>
</dbReference>
<dbReference type="InterPro" id="IPR011990">
    <property type="entry name" value="TPR-like_helical_dom_sf"/>
</dbReference>
<dbReference type="InterPro" id="IPR019734">
    <property type="entry name" value="TPR_rpt"/>
</dbReference>
<evidence type="ECO:0000313" key="4">
    <source>
        <dbReference type="WBParaSite" id="SMTH1_43260.6"/>
    </source>
</evidence>
<feature type="domain" description="CS" evidence="2">
    <location>
        <begin position="3"/>
        <end position="87"/>
    </location>
</feature>
<dbReference type="PANTHER" id="PTHR46492">
    <property type="entry name" value="DYNEIN ASSEMBLY FACTOR 4, AXONEMAL"/>
    <property type="match status" value="1"/>
</dbReference>
<dbReference type="AlphaFoldDB" id="A0AA85BAP6"/>
<dbReference type="Gene3D" id="2.60.40.790">
    <property type="match status" value="1"/>
</dbReference>
<evidence type="ECO:0000313" key="3">
    <source>
        <dbReference type="Proteomes" id="UP000050791"/>
    </source>
</evidence>
<name>A0AA85BAP6_9TREM</name>
<feature type="repeat" description="TPR" evidence="1">
    <location>
        <begin position="282"/>
        <end position="315"/>
    </location>
</feature>
<dbReference type="GO" id="GO:0036158">
    <property type="term" value="P:outer dynein arm assembly"/>
    <property type="evidence" value="ECO:0007669"/>
    <property type="project" value="TreeGrafter"/>
</dbReference>
<sequence length="408" mass="47298">MLINITDFRWCENLSDIDLIVPLHGISASNVDTLITSQYVKVVIKPYIFECALYRPINVEESTLKLTDGAAEFNLKKSSAELWHQLTLDDMKDRKRLLQIKQNAVLEHQEREMKRAKATKDMNVRGEKYGLEQVMELENVSREKIRLEKEHASKQAISEFVNAFNQSSQKENELQNEITEARRFAKQYITETINEENNKLIILVELNKNIQQCLAFVEKPINLPVRTSSTIEVKFTPRVFPTPERESTKQAEDEWLNKQAEYRRKLLDRVVPGDLSRNELDPIWLRKKGDSLFQAGDYEAAVIAYTEAITQNPKLHSAYSNRAACHLQLRNYFKALEDSSMVLDLCVPPVAQNLKSRVRAHIRRGAAFCNLQLYKEGLIEYRAAQKLQPDDDTIRKDIENLEKFVNQE</sequence>
<dbReference type="PANTHER" id="PTHR46492:SF1">
    <property type="entry name" value="DYNEIN AXONEMAL ASSEMBLY FACTOR 4"/>
    <property type="match status" value="1"/>
</dbReference>
<accession>A0AA85BAP6</accession>
<dbReference type="PROSITE" id="PS50005">
    <property type="entry name" value="TPR"/>
    <property type="match status" value="1"/>
</dbReference>
<dbReference type="Proteomes" id="UP000050791">
    <property type="component" value="Unassembled WGS sequence"/>
</dbReference>
<dbReference type="SMART" id="SM00028">
    <property type="entry name" value="TPR"/>
    <property type="match status" value="3"/>
</dbReference>
<dbReference type="GO" id="GO:0003341">
    <property type="term" value="P:cilium movement"/>
    <property type="evidence" value="ECO:0007669"/>
    <property type="project" value="TreeGrafter"/>
</dbReference>
<evidence type="ECO:0000259" key="2">
    <source>
        <dbReference type="PROSITE" id="PS51203"/>
    </source>
</evidence>
<dbReference type="GO" id="GO:0036159">
    <property type="term" value="P:inner dynein arm assembly"/>
    <property type="evidence" value="ECO:0007669"/>
    <property type="project" value="TreeGrafter"/>
</dbReference>
<proteinExistence type="predicted"/>